<reference evidence="2" key="1">
    <citation type="submission" date="2019-07" db="EMBL/GenBank/DDBJ databases">
        <authorList>
            <person name="De-Chao Zhang Q."/>
        </authorList>
    </citation>
    <scope>NUCLEOTIDE SEQUENCE</scope>
    <source>
        <strain evidence="2">TP-CH-4</strain>
    </source>
</reference>
<dbReference type="EMBL" id="VIKU02000001">
    <property type="protein sequence ID" value="NHF58341.1"/>
    <property type="molecule type" value="Genomic_DNA"/>
</dbReference>
<evidence type="ECO:0000256" key="1">
    <source>
        <dbReference type="SAM" id="SignalP"/>
    </source>
</evidence>
<feature type="chain" id="PRO_5037631883" description="GLPGLI family protein" evidence="1">
    <location>
        <begin position="19"/>
        <end position="231"/>
    </location>
</feature>
<dbReference type="AlphaFoldDB" id="A0A967AQ31"/>
<dbReference type="Proteomes" id="UP000707206">
    <property type="component" value="Unassembled WGS sequence"/>
</dbReference>
<comment type="caution">
    <text evidence="2">The sequence shown here is derived from an EMBL/GenBank/DDBJ whole genome shotgun (WGS) entry which is preliminary data.</text>
</comment>
<protein>
    <recommendedName>
        <fullName evidence="4">GLPGLI family protein</fullName>
    </recommendedName>
</protein>
<feature type="signal peptide" evidence="1">
    <location>
        <begin position="1"/>
        <end position="18"/>
    </location>
</feature>
<keyword evidence="1" id="KW-0732">Signal</keyword>
<name>A0A967AQ31_9FLAO</name>
<organism evidence="2 3">
    <name type="scientific">Pelagihabitans pacificus</name>
    <dbReference type="NCBI Taxonomy" id="2696054"/>
    <lineage>
        <taxon>Bacteria</taxon>
        <taxon>Pseudomonadati</taxon>
        <taxon>Bacteroidota</taxon>
        <taxon>Flavobacteriia</taxon>
        <taxon>Flavobacteriales</taxon>
        <taxon>Flavobacteriaceae</taxon>
        <taxon>Pelagihabitans</taxon>
    </lineage>
</organism>
<evidence type="ECO:0000313" key="3">
    <source>
        <dbReference type="Proteomes" id="UP000707206"/>
    </source>
</evidence>
<accession>A0A967AQ31</accession>
<evidence type="ECO:0000313" key="2">
    <source>
        <dbReference type="EMBL" id="NHF58341.1"/>
    </source>
</evidence>
<evidence type="ECO:0008006" key="4">
    <source>
        <dbReference type="Google" id="ProtNLM"/>
    </source>
</evidence>
<proteinExistence type="predicted"/>
<dbReference type="RefSeq" id="WP_152572838.1">
    <property type="nucleotide sequence ID" value="NZ_VIKU02000001.1"/>
</dbReference>
<gene>
    <name evidence="2" type="ORF">FK220_003250</name>
</gene>
<keyword evidence="3" id="KW-1185">Reference proteome</keyword>
<sequence length="231" mass="26958">MKTLLTIPIVLWSFFSYAQFNENTSGRYAGQFEITLYDAPVEGSPYLDEMYKTGKATIAGASQASMLMRYNAYADEMEFLDSTGKPRKLMKNTNVVVDLDGTIYEVHEYEHRGKMKEGYFIALNEGPIILYKKPGKQFRQAEQLQNSYEEVTPAKYSDNTTYYLWEDGKDMQQIRLNRKDFIYHLDDNTRSLKKFLQRQKLKLKTEEEAVKVLTYYNKMQQLKGTNENAQA</sequence>
<reference evidence="2" key="2">
    <citation type="submission" date="2020-03" db="EMBL/GenBank/DDBJ databases">
        <title>Flavobacteriaceae bacterium strain TP-CH-4, a member of the family Flavobacteriaceae isolated from a deep-sea seamount.</title>
        <authorList>
            <person name="Zhang D.-C."/>
        </authorList>
    </citation>
    <scope>NUCLEOTIDE SEQUENCE</scope>
    <source>
        <strain evidence="2">TP-CH-4</strain>
    </source>
</reference>